<dbReference type="AlphaFoldDB" id="A0AAN7DQK1"/>
<dbReference type="EMBL" id="JASEJX010000009">
    <property type="protein sequence ID" value="KAK4520674.1"/>
    <property type="molecule type" value="Genomic_DNA"/>
</dbReference>
<keyword evidence="1" id="KW-0575">Peroxidase</keyword>
<accession>A0AAN7DQK1</accession>
<gene>
    <name evidence="1" type="primary">CCP1_1</name>
    <name evidence="1" type="ORF">ATC70_006552</name>
</gene>
<comment type="caution">
    <text evidence="1">The sequence shown here is derived from an EMBL/GenBank/DDBJ whole genome shotgun (WGS) entry which is preliminary data.</text>
</comment>
<evidence type="ECO:0000313" key="2">
    <source>
        <dbReference type="Proteomes" id="UP001304243"/>
    </source>
</evidence>
<keyword evidence="2" id="KW-1185">Reference proteome</keyword>
<dbReference type="RefSeq" id="XP_064687340.1">
    <property type="nucleotide sequence ID" value="XM_064825826.1"/>
</dbReference>
<proteinExistence type="predicted"/>
<dbReference type="EC" id="1.11.1.5" evidence="1"/>
<sequence length="224" mass="25800">MSVYSTFFRHDNEEDSLQSIIAVILDTLKKRSTESSEASMSESTKPWALVITKDVESINSALAKRFYQKPDDRMWFDSIQICRIDAANQLKTKLCSLHVSVQEQKNDILDIIEYEKQGQSPSMVVVIDVIEYLAHDPSLNEMQYLTISFNELSNLLACLLESSIYLSTRNVGVNMNHFVELLLTDSLPSNVNDVMNEFQRSYTAKLYQILHYYLDHVYHTPNTI</sequence>
<evidence type="ECO:0000313" key="1">
    <source>
        <dbReference type="EMBL" id="KAK4520674.1"/>
    </source>
</evidence>
<keyword evidence="1" id="KW-0560">Oxidoreductase</keyword>
<name>A0AAN7DQK1_9FUNG</name>
<dbReference type="GeneID" id="89950238"/>
<dbReference type="GO" id="GO:0004130">
    <property type="term" value="F:cytochrome-c peroxidase activity"/>
    <property type="evidence" value="ECO:0007669"/>
    <property type="project" value="UniProtKB-EC"/>
</dbReference>
<organism evidence="1 2">
    <name type="scientific">Mucor velutinosus</name>
    <dbReference type="NCBI Taxonomy" id="708070"/>
    <lineage>
        <taxon>Eukaryota</taxon>
        <taxon>Fungi</taxon>
        <taxon>Fungi incertae sedis</taxon>
        <taxon>Mucoromycota</taxon>
        <taxon>Mucoromycotina</taxon>
        <taxon>Mucoromycetes</taxon>
        <taxon>Mucorales</taxon>
        <taxon>Mucorineae</taxon>
        <taxon>Mucoraceae</taxon>
        <taxon>Mucor</taxon>
    </lineage>
</organism>
<dbReference type="Proteomes" id="UP001304243">
    <property type="component" value="Unassembled WGS sequence"/>
</dbReference>
<protein>
    <submittedName>
        <fullName evidence="1">Heme peroxidase</fullName>
        <ecNumber evidence="1">1.11.1.5</ecNumber>
    </submittedName>
</protein>
<reference evidence="1 2" key="1">
    <citation type="submission" date="2022-11" db="EMBL/GenBank/DDBJ databases">
        <title>Mucor velutinosus strain NIH1002 WGS.</title>
        <authorList>
            <person name="Subramanian P."/>
            <person name="Mullikin J.C."/>
            <person name="Segre J.A."/>
            <person name="Zelazny A.M."/>
        </authorList>
    </citation>
    <scope>NUCLEOTIDE SEQUENCE [LARGE SCALE GENOMIC DNA]</scope>
    <source>
        <strain evidence="1 2">NIH1002</strain>
    </source>
</reference>